<evidence type="ECO:0000313" key="8">
    <source>
        <dbReference type="Proteomes" id="UP000182932"/>
    </source>
</evidence>
<evidence type="ECO:0000256" key="5">
    <source>
        <dbReference type="ARBA" id="ARBA00022691"/>
    </source>
</evidence>
<evidence type="ECO:0000256" key="1">
    <source>
        <dbReference type="ARBA" id="ARBA00022490"/>
    </source>
</evidence>
<dbReference type="SUPFAM" id="SSF53335">
    <property type="entry name" value="S-adenosyl-L-methionine-dependent methyltransferases"/>
    <property type="match status" value="1"/>
</dbReference>
<dbReference type="Pfam" id="PF05175">
    <property type="entry name" value="MTS"/>
    <property type="match status" value="1"/>
</dbReference>
<dbReference type="EMBL" id="FNYY01000021">
    <property type="protein sequence ID" value="SEK05103.1"/>
    <property type="molecule type" value="Genomic_DNA"/>
</dbReference>
<dbReference type="Gene3D" id="3.40.50.150">
    <property type="entry name" value="Vaccinia Virus protein VP39"/>
    <property type="match status" value="2"/>
</dbReference>
<dbReference type="GO" id="GO:0032259">
    <property type="term" value="P:methylation"/>
    <property type="evidence" value="ECO:0007669"/>
    <property type="project" value="UniProtKB-KW"/>
</dbReference>
<dbReference type="InterPro" id="IPR007848">
    <property type="entry name" value="Small_mtfrase_dom"/>
</dbReference>
<organism evidence="7 8">
    <name type="scientific">Marinovum algicola</name>
    <dbReference type="NCBI Taxonomy" id="42444"/>
    <lineage>
        <taxon>Bacteria</taxon>
        <taxon>Pseudomonadati</taxon>
        <taxon>Pseudomonadota</taxon>
        <taxon>Alphaproteobacteria</taxon>
        <taxon>Rhodobacterales</taxon>
        <taxon>Roseobacteraceae</taxon>
        <taxon>Marinovum</taxon>
    </lineage>
</organism>
<dbReference type="PANTHER" id="PTHR47816:SF4">
    <property type="entry name" value="RIBOSOMAL RNA SMALL SUBUNIT METHYLTRANSFERASE C"/>
    <property type="match status" value="1"/>
</dbReference>
<dbReference type="GO" id="GO:0003676">
    <property type="term" value="F:nucleic acid binding"/>
    <property type="evidence" value="ECO:0007669"/>
    <property type="project" value="InterPro"/>
</dbReference>
<sequence>MPADGRIAVFAPTADTDLSALPRDRMQVISRAAEVHDALTGIDCVTRAEGPYAGAVVIVPRAKAEARALLAEAVRHCPEGPILVDGQKTDGVDSLFKACRGRVAITGQMTKAHGRAFWFAAAPVFDDWQAAPGTADGFRTLPGVFSADGVDPASALLAAHLPAKPGRHVADLGAGWGFLAARALESPAIEELHLVESDAAALDCARHNVTDPRARFHWADVRRWEPPVLFDTVITNPPFHQGRKGVPELGQSFMATARRILRPAGRLVLVANRHLPYEATLDAAFGKVEEVAGDGKFKILQASRPARGHR</sequence>
<dbReference type="AlphaFoldDB" id="A0A975WE04"/>
<proteinExistence type="predicted"/>
<feature type="domain" description="Methyltransferase small" evidence="6">
    <location>
        <begin position="138"/>
        <end position="301"/>
    </location>
</feature>
<dbReference type="PROSITE" id="PS00092">
    <property type="entry name" value="N6_MTASE"/>
    <property type="match status" value="1"/>
</dbReference>
<dbReference type="GO" id="GO:0008170">
    <property type="term" value="F:N-methyltransferase activity"/>
    <property type="evidence" value="ECO:0007669"/>
    <property type="project" value="UniProtKB-ARBA"/>
</dbReference>
<dbReference type="PANTHER" id="PTHR47816">
    <property type="entry name" value="RIBOSOMAL RNA SMALL SUBUNIT METHYLTRANSFERASE C"/>
    <property type="match status" value="1"/>
</dbReference>
<dbReference type="Proteomes" id="UP000182932">
    <property type="component" value="Unassembled WGS sequence"/>
</dbReference>
<keyword evidence="2" id="KW-0698">rRNA processing</keyword>
<dbReference type="InterPro" id="IPR002052">
    <property type="entry name" value="DNA_methylase_N6_adenine_CS"/>
</dbReference>
<keyword evidence="8" id="KW-1185">Reference proteome</keyword>
<name>A0A975WE04_9RHOB</name>
<evidence type="ECO:0000256" key="3">
    <source>
        <dbReference type="ARBA" id="ARBA00022603"/>
    </source>
</evidence>
<dbReference type="GO" id="GO:0008757">
    <property type="term" value="F:S-adenosylmethionine-dependent methyltransferase activity"/>
    <property type="evidence" value="ECO:0007669"/>
    <property type="project" value="InterPro"/>
</dbReference>
<dbReference type="GO" id="GO:0006364">
    <property type="term" value="P:rRNA processing"/>
    <property type="evidence" value="ECO:0007669"/>
    <property type="project" value="UniProtKB-KW"/>
</dbReference>
<accession>A0A975WE04</accession>
<evidence type="ECO:0000256" key="2">
    <source>
        <dbReference type="ARBA" id="ARBA00022552"/>
    </source>
</evidence>
<reference evidence="7 8" key="1">
    <citation type="submission" date="2016-10" db="EMBL/GenBank/DDBJ databases">
        <authorList>
            <person name="Varghese N."/>
            <person name="Submissions S."/>
        </authorList>
    </citation>
    <scope>NUCLEOTIDE SEQUENCE [LARGE SCALE GENOMIC DNA]</scope>
    <source>
        <strain evidence="7 8">FF3</strain>
    </source>
</reference>
<protein>
    <submittedName>
        <fullName evidence="7">16S rRNA (Guanine1207-N2)-methyltransferase</fullName>
    </submittedName>
</protein>
<keyword evidence="3" id="KW-0489">Methyltransferase</keyword>
<keyword evidence="4" id="KW-0808">Transferase</keyword>
<dbReference type="CDD" id="cd02440">
    <property type="entry name" value="AdoMet_MTases"/>
    <property type="match status" value="1"/>
</dbReference>
<keyword evidence="1" id="KW-0963">Cytoplasm</keyword>
<keyword evidence="5" id="KW-0949">S-adenosyl-L-methionine</keyword>
<dbReference type="InterPro" id="IPR029063">
    <property type="entry name" value="SAM-dependent_MTases_sf"/>
</dbReference>
<dbReference type="InterPro" id="IPR046977">
    <property type="entry name" value="RsmC/RlmG"/>
</dbReference>
<evidence type="ECO:0000313" key="7">
    <source>
        <dbReference type="EMBL" id="SEK05103.1"/>
    </source>
</evidence>
<evidence type="ECO:0000256" key="4">
    <source>
        <dbReference type="ARBA" id="ARBA00022679"/>
    </source>
</evidence>
<comment type="caution">
    <text evidence="7">The sequence shown here is derived from an EMBL/GenBank/DDBJ whole genome shotgun (WGS) entry which is preliminary data.</text>
</comment>
<gene>
    <name evidence="7" type="ORF">SAMN04487940_12144</name>
</gene>
<evidence type="ECO:0000259" key="6">
    <source>
        <dbReference type="Pfam" id="PF05175"/>
    </source>
</evidence>